<dbReference type="RefSeq" id="WP_187566656.1">
    <property type="nucleotide sequence ID" value="NZ_CP060712.1"/>
</dbReference>
<organism evidence="1 2">
    <name type="scientific">Phycicoccus endophyticus</name>
    <dbReference type="NCBI Taxonomy" id="1690220"/>
    <lineage>
        <taxon>Bacteria</taxon>
        <taxon>Bacillati</taxon>
        <taxon>Actinomycetota</taxon>
        <taxon>Actinomycetes</taxon>
        <taxon>Micrococcales</taxon>
        <taxon>Intrasporangiaceae</taxon>
        <taxon>Phycicoccus</taxon>
    </lineage>
</organism>
<keyword evidence="2" id="KW-1185">Reference proteome</keyword>
<name>A0A7G9R0V0_9MICO</name>
<dbReference type="EMBL" id="CP060712">
    <property type="protein sequence ID" value="QNN49225.1"/>
    <property type="molecule type" value="Genomic_DNA"/>
</dbReference>
<evidence type="ECO:0000313" key="1">
    <source>
        <dbReference type="EMBL" id="QNN49225.1"/>
    </source>
</evidence>
<gene>
    <name evidence="1" type="ORF">H9L10_13510</name>
</gene>
<evidence type="ECO:0000313" key="2">
    <source>
        <dbReference type="Proteomes" id="UP000515976"/>
    </source>
</evidence>
<reference evidence="1 2" key="1">
    <citation type="submission" date="2020-08" db="EMBL/GenBank/DDBJ databases">
        <title>Genome sequence of Phycicoccus endophyticus JCM 31784T.</title>
        <authorList>
            <person name="Hyun D.-W."/>
            <person name="Bae J.-W."/>
        </authorList>
    </citation>
    <scope>NUCLEOTIDE SEQUENCE [LARGE SCALE GENOMIC DNA]</scope>
    <source>
        <strain evidence="1 2">JCM 31784</strain>
    </source>
</reference>
<dbReference type="KEGG" id="pei:H9L10_13510"/>
<proteinExistence type="predicted"/>
<dbReference type="Proteomes" id="UP000515976">
    <property type="component" value="Chromosome"/>
</dbReference>
<sequence>METAADRQVASDFLNAMNMGPVPGLPGYVPNPQAGKVTDPLAAAQGTVDFVRAVQDHGYLSRQDFTTDDGDYGFDFDAKLIAELGLSLDVQTSELQTTGGEYYNGEAWVPWEACSA</sequence>
<dbReference type="AlphaFoldDB" id="A0A7G9R0V0"/>
<accession>A0A7G9R0V0</accession>
<protein>
    <submittedName>
        <fullName evidence="1">Uncharacterized protein</fullName>
    </submittedName>
</protein>